<evidence type="ECO:0000256" key="1">
    <source>
        <dbReference type="ARBA" id="ARBA00008560"/>
    </source>
</evidence>
<dbReference type="PANTHER" id="PTHR35534">
    <property type="entry name" value="50S RIBOSOMAL PROTEIN L32"/>
    <property type="match status" value="1"/>
</dbReference>
<evidence type="ECO:0000313" key="7">
    <source>
        <dbReference type="EMBL" id="QOY89269.1"/>
    </source>
</evidence>
<evidence type="ECO:0000256" key="3">
    <source>
        <dbReference type="ARBA" id="ARBA00023274"/>
    </source>
</evidence>
<dbReference type="GO" id="GO:0003735">
    <property type="term" value="F:structural constituent of ribosome"/>
    <property type="evidence" value="ECO:0007669"/>
    <property type="project" value="InterPro"/>
</dbReference>
<accession>A0A7S7NT70</accession>
<organism evidence="7 8">
    <name type="scientific">Paludibaculum fermentans</name>
    <dbReference type="NCBI Taxonomy" id="1473598"/>
    <lineage>
        <taxon>Bacteria</taxon>
        <taxon>Pseudomonadati</taxon>
        <taxon>Acidobacteriota</taxon>
        <taxon>Terriglobia</taxon>
        <taxon>Bryobacterales</taxon>
        <taxon>Bryobacteraceae</taxon>
        <taxon>Paludibaculum</taxon>
    </lineage>
</organism>
<dbReference type="Pfam" id="PF01783">
    <property type="entry name" value="Ribosomal_L32p"/>
    <property type="match status" value="1"/>
</dbReference>
<dbReference type="AlphaFoldDB" id="A0A7S7NT70"/>
<dbReference type="GO" id="GO:0015934">
    <property type="term" value="C:large ribosomal subunit"/>
    <property type="evidence" value="ECO:0007669"/>
    <property type="project" value="InterPro"/>
</dbReference>
<sequence length="60" mass="6993">MPNPKRRHSKRRTSARRTHDSLKAAGLSSCPKCHEMKLPHRACPHCGWYKTREVIEVVQE</sequence>
<gene>
    <name evidence="5 7" type="primary">rpmF</name>
    <name evidence="7" type="ORF">IRI77_04750</name>
</gene>
<dbReference type="InterPro" id="IPR002677">
    <property type="entry name" value="Ribosomal_bL32"/>
</dbReference>
<dbReference type="NCBIfam" id="TIGR01031">
    <property type="entry name" value="rpmF_bact"/>
    <property type="match status" value="1"/>
</dbReference>
<keyword evidence="2 5" id="KW-0689">Ribosomal protein</keyword>
<dbReference type="EMBL" id="CP063849">
    <property type="protein sequence ID" value="QOY89269.1"/>
    <property type="molecule type" value="Genomic_DNA"/>
</dbReference>
<feature type="compositionally biased region" description="Basic residues" evidence="6">
    <location>
        <begin position="1"/>
        <end position="16"/>
    </location>
</feature>
<dbReference type="InterPro" id="IPR044957">
    <property type="entry name" value="Ribosomal_bL32_bact"/>
</dbReference>
<evidence type="ECO:0000313" key="8">
    <source>
        <dbReference type="Proteomes" id="UP000593892"/>
    </source>
</evidence>
<dbReference type="Proteomes" id="UP000593892">
    <property type="component" value="Chromosome"/>
</dbReference>
<keyword evidence="3 5" id="KW-0687">Ribonucleoprotein</keyword>
<evidence type="ECO:0000256" key="2">
    <source>
        <dbReference type="ARBA" id="ARBA00022980"/>
    </source>
</evidence>
<dbReference type="SUPFAM" id="SSF57829">
    <property type="entry name" value="Zn-binding ribosomal proteins"/>
    <property type="match status" value="1"/>
</dbReference>
<keyword evidence="8" id="KW-1185">Reference proteome</keyword>
<reference evidence="7 8" key="1">
    <citation type="submission" date="2020-10" db="EMBL/GenBank/DDBJ databases">
        <title>Complete genome sequence of Paludibaculum fermentans P105T, a facultatively anaerobic acidobacterium capable of dissimilatory Fe(III) reduction.</title>
        <authorList>
            <person name="Dedysh S.N."/>
            <person name="Beletsky A.V."/>
            <person name="Kulichevskaya I.S."/>
            <person name="Mardanov A.V."/>
            <person name="Ravin N.V."/>
        </authorList>
    </citation>
    <scope>NUCLEOTIDE SEQUENCE [LARGE SCALE GENOMIC DNA]</scope>
    <source>
        <strain evidence="7 8">P105</strain>
    </source>
</reference>
<protein>
    <recommendedName>
        <fullName evidence="4 5">Large ribosomal subunit protein bL32</fullName>
    </recommendedName>
</protein>
<feature type="region of interest" description="Disordered" evidence="6">
    <location>
        <begin position="1"/>
        <end position="23"/>
    </location>
</feature>
<evidence type="ECO:0000256" key="5">
    <source>
        <dbReference type="HAMAP-Rule" id="MF_00340"/>
    </source>
</evidence>
<proteinExistence type="inferred from homology"/>
<dbReference type="GO" id="GO:0006412">
    <property type="term" value="P:translation"/>
    <property type="evidence" value="ECO:0007669"/>
    <property type="project" value="UniProtKB-UniRule"/>
</dbReference>
<dbReference type="PANTHER" id="PTHR35534:SF1">
    <property type="entry name" value="LARGE RIBOSOMAL SUBUNIT PROTEIN BL32"/>
    <property type="match status" value="1"/>
</dbReference>
<evidence type="ECO:0000256" key="4">
    <source>
        <dbReference type="ARBA" id="ARBA00035178"/>
    </source>
</evidence>
<dbReference type="RefSeq" id="WP_194450931.1">
    <property type="nucleotide sequence ID" value="NZ_CP063849.1"/>
</dbReference>
<dbReference type="HAMAP" id="MF_00340">
    <property type="entry name" value="Ribosomal_bL32"/>
    <property type="match status" value="1"/>
</dbReference>
<evidence type="ECO:0000256" key="6">
    <source>
        <dbReference type="SAM" id="MobiDB-lite"/>
    </source>
</evidence>
<dbReference type="KEGG" id="pfer:IRI77_04750"/>
<comment type="similarity">
    <text evidence="1 5">Belongs to the bacterial ribosomal protein bL32 family.</text>
</comment>
<name>A0A7S7NT70_PALFE</name>
<dbReference type="InterPro" id="IPR011332">
    <property type="entry name" value="Ribosomal_zn-bd"/>
</dbReference>